<dbReference type="InterPro" id="IPR007173">
    <property type="entry name" value="ALO_C"/>
</dbReference>
<comment type="caution">
    <text evidence="3">The sequence shown here is derived from an EMBL/GenBank/DDBJ whole genome shotgun (WGS) entry which is preliminary data.</text>
</comment>
<sequence>MNPITTISTVTVGGVNYYLPQTIADLTAIVSDATAANKKISMRGSGHSFPLIPNQEAGDYGNTTYLLLSYFNSVSFNDEAMQVTVGGGCHLGYDPYDPTPESTGVKSTDANSLFTQVFDHGWAIPEMGGIKHQTVGGFLSTGSSGGSLKYSFDEMIESITLLTAESTPQLRTFSINDPDTDSFYAAGIALGMFGIIVSVTFNCVATFNIRGAETATYAKDCPIDLFGSSSTNLQSFFEHTDYARLMWWPQLNVQKMVVWQASQIPPEDGFTPKPYEEVRPLILGSEDPLTAAAGLLYSSIGYWPEWFLKVFKNVPGVSLAADEITNLFYPHILPAILDVFVNVGENQPFQDYWHTGLCMDNEMDDKLLPVKFTEIWIPMDSAQEVMLALQSFYGVNGQNTANTGYFSVEIYGAKASKFWMSPSYGSDMVRVDVFWFAKTDKDPVKELFQNYWDALESLNFRCHWGKYLPQVLNGKPNGGEYLLSQYPNFNKWNAIRQSLDPQGIFISQYWQNQLGLS</sequence>
<protein>
    <submittedName>
        <fullName evidence="3">FAD-binding protein</fullName>
    </submittedName>
</protein>
<keyword evidence="1" id="KW-0560">Oxidoreductase</keyword>
<organism evidence="3 4">
    <name type="scientific">Hufsiella ginkgonis</name>
    <dbReference type="NCBI Taxonomy" id="2695274"/>
    <lineage>
        <taxon>Bacteria</taxon>
        <taxon>Pseudomonadati</taxon>
        <taxon>Bacteroidota</taxon>
        <taxon>Sphingobacteriia</taxon>
        <taxon>Sphingobacteriales</taxon>
        <taxon>Sphingobacteriaceae</taxon>
        <taxon>Hufsiella</taxon>
    </lineage>
</organism>
<dbReference type="PANTHER" id="PTHR43762:SF1">
    <property type="entry name" value="D-ARABINONO-1,4-LACTONE OXIDASE"/>
    <property type="match status" value="1"/>
</dbReference>
<dbReference type="GO" id="GO:0071949">
    <property type="term" value="F:FAD binding"/>
    <property type="evidence" value="ECO:0007669"/>
    <property type="project" value="InterPro"/>
</dbReference>
<dbReference type="InterPro" id="IPR016169">
    <property type="entry name" value="FAD-bd_PCMH_sub2"/>
</dbReference>
<dbReference type="AlphaFoldDB" id="A0A7K1XS50"/>
<dbReference type="PANTHER" id="PTHR43762">
    <property type="entry name" value="L-GULONOLACTONE OXIDASE"/>
    <property type="match status" value="1"/>
</dbReference>
<dbReference type="RefSeq" id="WP_160904817.1">
    <property type="nucleotide sequence ID" value="NZ_WVHS01000001.1"/>
</dbReference>
<evidence type="ECO:0000256" key="1">
    <source>
        <dbReference type="ARBA" id="ARBA00023002"/>
    </source>
</evidence>
<feature type="domain" description="FAD-binding PCMH-type" evidence="2">
    <location>
        <begin position="10"/>
        <end position="206"/>
    </location>
</feature>
<evidence type="ECO:0000259" key="2">
    <source>
        <dbReference type="PROSITE" id="PS51387"/>
    </source>
</evidence>
<reference evidence="3 4" key="1">
    <citation type="submission" date="2019-11" db="EMBL/GenBank/DDBJ databases">
        <title>Pedobacter sp. HMF7056 Genome sequencing and assembly.</title>
        <authorList>
            <person name="Kang H."/>
            <person name="Kim H."/>
            <person name="Joh K."/>
        </authorList>
    </citation>
    <scope>NUCLEOTIDE SEQUENCE [LARGE SCALE GENOMIC DNA]</scope>
    <source>
        <strain evidence="3 4">HMF7056</strain>
    </source>
</reference>
<evidence type="ECO:0000313" key="4">
    <source>
        <dbReference type="Proteomes" id="UP000451233"/>
    </source>
</evidence>
<dbReference type="InterPro" id="IPR036318">
    <property type="entry name" value="FAD-bd_PCMH-like_sf"/>
</dbReference>
<dbReference type="EMBL" id="WVHS01000001">
    <property type="protein sequence ID" value="MXV13788.1"/>
    <property type="molecule type" value="Genomic_DNA"/>
</dbReference>
<dbReference type="PROSITE" id="PS51387">
    <property type="entry name" value="FAD_PCMH"/>
    <property type="match status" value="1"/>
</dbReference>
<dbReference type="InterPro" id="IPR006094">
    <property type="entry name" value="Oxid_FAD_bind_N"/>
</dbReference>
<dbReference type="Pfam" id="PF04030">
    <property type="entry name" value="ALO"/>
    <property type="match status" value="1"/>
</dbReference>
<dbReference type="GO" id="GO:0003885">
    <property type="term" value="F:D-arabinono-1,4-lactone oxidase activity"/>
    <property type="evidence" value="ECO:0007669"/>
    <property type="project" value="InterPro"/>
</dbReference>
<accession>A0A7K1XS50</accession>
<proteinExistence type="predicted"/>
<dbReference type="Gene3D" id="3.30.70.2520">
    <property type="match status" value="1"/>
</dbReference>
<dbReference type="SUPFAM" id="SSF56176">
    <property type="entry name" value="FAD-binding/transporter-associated domain-like"/>
    <property type="match status" value="1"/>
</dbReference>
<dbReference type="Proteomes" id="UP000451233">
    <property type="component" value="Unassembled WGS sequence"/>
</dbReference>
<dbReference type="Pfam" id="PF01565">
    <property type="entry name" value="FAD_binding_4"/>
    <property type="match status" value="1"/>
</dbReference>
<dbReference type="GO" id="GO:0016020">
    <property type="term" value="C:membrane"/>
    <property type="evidence" value="ECO:0007669"/>
    <property type="project" value="InterPro"/>
</dbReference>
<dbReference type="Gene3D" id="3.30.465.10">
    <property type="match status" value="1"/>
</dbReference>
<name>A0A7K1XS50_9SPHI</name>
<keyword evidence="4" id="KW-1185">Reference proteome</keyword>
<dbReference type="InterPro" id="IPR016166">
    <property type="entry name" value="FAD-bd_PCMH"/>
</dbReference>
<evidence type="ECO:0000313" key="3">
    <source>
        <dbReference type="EMBL" id="MXV13788.1"/>
    </source>
</evidence>
<dbReference type="InterPro" id="IPR010031">
    <property type="entry name" value="FAD_lactone_oxidase-like"/>
</dbReference>
<gene>
    <name evidence="3" type="ORF">GS398_00600</name>
</gene>